<evidence type="ECO:0000313" key="3">
    <source>
        <dbReference type="EMBL" id="QKE59566.1"/>
    </source>
</evidence>
<feature type="transmembrane region" description="Helical" evidence="1">
    <location>
        <begin position="292"/>
        <end position="313"/>
    </location>
</feature>
<evidence type="ECO:0000256" key="1">
    <source>
        <dbReference type="SAM" id="Phobius"/>
    </source>
</evidence>
<dbReference type="EMBL" id="MZ727584">
    <property type="protein sequence ID" value="UBO76513.1"/>
    <property type="molecule type" value="Genomic_DNA"/>
</dbReference>
<reference evidence="2" key="1">
    <citation type="journal article" date="2020" name="J. ISSAAS">
        <title>Complete genome sequence of Oryctes rhinoceros Nudivirus isolated from Coconut Rhinoceros Beetle in the Solomon Islands.</title>
        <authorList>
            <person name="Etebari K."/>
            <person name="Filipovic I."/>
            <person name="Rasic G."/>
            <person name="Devine G.J."/>
            <person name="Tsatsia H."/>
            <person name="Furlong M.J."/>
        </authorList>
    </citation>
    <scope>NUCLEOTIDE SEQUENCE</scope>
    <source>
        <strain evidence="2">Solomon Islands</strain>
    </source>
</reference>
<protein>
    <submittedName>
        <fullName evidence="2">Uncharacterized protein</fullName>
    </submittedName>
</protein>
<dbReference type="EMBL" id="MN623374">
    <property type="protein sequence ID" value="QHG11335.1"/>
    <property type="molecule type" value="Genomic_DNA"/>
</dbReference>
<evidence type="ECO:0000313" key="2">
    <source>
        <dbReference type="EMBL" id="QHG11335.1"/>
    </source>
</evidence>
<keyword evidence="1" id="KW-0472">Membrane</keyword>
<dbReference type="EMBL" id="MT150137">
    <property type="protein sequence ID" value="QKE59566.1"/>
    <property type="molecule type" value="Genomic_DNA"/>
</dbReference>
<keyword evidence="1" id="KW-1133">Transmembrane helix</keyword>
<accession>A0A6B9QQX8</accession>
<keyword evidence="1" id="KW-0812">Transmembrane</keyword>
<gene>
    <name evidence="2" type="ORF">SI_OrNV_gp103</name>
</gene>
<proteinExistence type="predicted"/>
<reference evidence="4" key="3">
    <citation type="submission" date="2021-08" db="EMBL/GenBank/DDBJ databases">
        <title>Whole genome sequence of Oryctes rhinoceros Nudivirus detected in Riau Province, Indonesia.</title>
        <authorList>
            <person name="Kurnia Y.W."/>
            <person name="Tanjung Z.A."/>
            <person name="Utomo C."/>
            <person name="Naim M."/>
            <person name="Situmorang E.C."/>
            <person name="Liwang T."/>
        </authorList>
    </citation>
    <scope>NUCLEOTIDE SEQUENCE</scope>
    <source>
        <strain evidence="4">LiboV</strain>
    </source>
</reference>
<evidence type="ECO:0000313" key="4">
    <source>
        <dbReference type="EMBL" id="UBO76513.1"/>
    </source>
</evidence>
<sequence>MTPIYFLFLSMAIFVGLKVELVKCTDDELVSFVPPTILESEELLQHQSNVQTIESISSVNDTINDNTEYDDDADDGVNNDADVEPTTTTAVANNVDDDPNNGTRTVTIMSPLGFSLLTKVINHTDLIIVVDASTKLANSTPATSVTPTTTTTTTIKPTEITEASTRKPKLRRRLSKFTTTITTPMPTTTMPTPPITEHMTPKADKLVGDVDDASFKPKATDKIKVSNFSAIIVQILNACNSSACVKAECESKFKNHEPNRSKCLKIVMKKSTFDKTYTLWLETLSDPETLSWYHYLFGVITCLGVTIKVWICVRFRKCIKSKLCCNEWSCCRRKKERAFHKKKVYTPIVRHEVNELESIYA</sequence>
<organism evidence="2">
    <name type="scientific">Oryctes rhinoceros nudivirus</name>
    <dbReference type="NCBI Taxonomy" id="92521"/>
    <lineage>
        <taxon>Viruses</taxon>
        <taxon>Viruses incertae sedis</taxon>
        <taxon>Naldaviricetes</taxon>
        <taxon>Lefavirales</taxon>
        <taxon>Nudiviridae</taxon>
        <taxon>Alphanudivirus</taxon>
        <taxon>Alphanudivirus oryrhinocerotis</taxon>
    </lineage>
</organism>
<name>A0A6B9QQX8_9VIRU</name>
<reference evidence="3" key="2">
    <citation type="submission" date="2020-03" db="EMBL/GenBank/DDBJ databases">
        <title>Whole genome sequence of Oryctes rhinoceros Nudivirus isolated in Riau Province, Indonesia.</title>
        <authorList>
            <person name="Kurnia Y.W."/>
            <person name="Tanjung Z.A."/>
            <person name="Utomo C."/>
            <person name="Naim M."/>
            <person name="Situmorang E.C."/>
            <person name="Liwang T."/>
        </authorList>
    </citation>
    <scope>NUCLEOTIDE SEQUENCE</scope>
    <source>
        <strain evidence="3">LiboV</strain>
    </source>
</reference>